<keyword evidence="3" id="KW-1185">Reference proteome</keyword>
<organism evidence="2 3">
    <name type="scientific">Pseudo-nitzschia multistriata</name>
    <dbReference type="NCBI Taxonomy" id="183589"/>
    <lineage>
        <taxon>Eukaryota</taxon>
        <taxon>Sar</taxon>
        <taxon>Stramenopiles</taxon>
        <taxon>Ochrophyta</taxon>
        <taxon>Bacillariophyta</taxon>
        <taxon>Bacillariophyceae</taxon>
        <taxon>Bacillariophycidae</taxon>
        <taxon>Bacillariales</taxon>
        <taxon>Bacillariaceae</taxon>
        <taxon>Pseudo-nitzschia</taxon>
    </lineage>
</organism>
<dbReference type="Proteomes" id="UP000291116">
    <property type="component" value="Unassembled WGS sequence"/>
</dbReference>
<dbReference type="AlphaFoldDB" id="A0A448ZQ91"/>
<feature type="compositionally biased region" description="Low complexity" evidence="1">
    <location>
        <begin position="48"/>
        <end position="73"/>
    </location>
</feature>
<feature type="compositionally biased region" description="Polar residues" evidence="1">
    <location>
        <begin position="87"/>
        <end position="99"/>
    </location>
</feature>
<accession>A0A448ZQ91</accession>
<feature type="compositionally biased region" description="Basic and acidic residues" evidence="1">
    <location>
        <begin position="100"/>
        <end position="109"/>
    </location>
</feature>
<name>A0A448ZQ91_9STRA</name>
<feature type="region of interest" description="Disordered" evidence="1">
    <location>
        <begin position="48"/>
        <end position="109"/>
    </location>
</feature>
<evidence type="ECO:0000256" key="1">
    <source>
        <dbReference type="SAM" id="MobiDB-lite"/>
    </source>
</evidence>
<dbReference type="EMBL" id="CAACVS010000627">
    <property type="protein sequence ID" value="VEU44196.1"/>
    <property type="molecule type" value="Genomic_DNA"/>
</dbReference>
<reference evidence="2 3" key="1">
    <citation type="submission" date="2019-01" db="EMBL/GenBank/DDBJ databases">
        <authorList>
            <person name="Ferrante I. M."/>
        </authorList>
    </citation>
    <scope>NUCLEOTIDE SEQUENCE [LARGE SCALE GENOMIC DNA]</scope>
    <source>
        <strain evidence="2 3">B856</strain>
    </source>
</reference>
<proteinExistence type="predicted"/>
<sequence>MGEASAAVPSSFSVSFSVAPRHRIHGACRWLRPLCVAYTLSSLIGSPGAKAGTAAGTTTATASSAASSPPARGLPQRFSHRAWRPLATNQAMHPVTTNHMAERTKETTA</sequence>
<protein>
    <submittedName>
        <fullName evidence="2">Uncharacterized protein</fullName>
    </submittedName>
</protein>
<evidence type="ECO:0000313" key="2">
    <source>
        <dbReference type="EMBL" id="VEU44196.1"/>
    </source>
</evidence>
<evidence type="ECO:0000313" key="3">
    <source>
        <dbReference type="Proteomes" id="UP000291116"/>
    </source>
</evidence>
<gene>
    <name evidence="2" type="ORF">PSNMU_V1.4_AUG-EV-PASAV3_0112760</name>
</gene>